<sequence>SLLAISGEIHVVATTSPSPATTYKIRHISPSSFLPSQAEQHHQATETPPKKNRAFLLYRFLPENEPATTDRPHPLPLILFIQNSRCITLPPLCLHYSNEDNDVDYRSTRTTSLLLSKHIATLLLGQFPTNHHTYTTIFEDSSTDLHE</sequence>
<feature type="non-terminal residue" evidence="1">
    <location>
        <position position="1"/>
    </location>
</feature>
<accession>A0ABS8YAN1</accession>
<name>A0ABS8YAN1_DATST</name>
<organism evidence="1 2">
    <name type="scientific">Datura stramonium</name>
    <name type="common">Jimsonweed</name>
    <name type="synonym">Common thornapple</name>
    <dbReference type="NCBI Taxonomy" id="4076"/>
    <lineage>
        <taxon>Eukaryota</taxon>
        <taxon>Viridiplantae</taxon>
        <taxon>Streptophyta</taxon>
        <taxon>Embryophyta</taxon>
        <taxon>Tracheophyta</taxon>
        <taxon>Spermatophyta</taxon>
        <taxon>Magnoliopsida</taxon>
        <taxon>eudicotyledons</taxon>
        <taxon>Gunneridae</taxon>
        <taxon>Pentapetalae</taxon>
        <taxon>asterids</taxon>
        <taxon>lamiids</taxon>
        <taxon>Solanales</taxon>
        <taxon>Solanaceae</taxon>
        <taxon>Solanoideae</taxon>
        <taxon>Datureae</taxon>
        <taxon>Datura</taxon>
    </lineage>
</organism>
<dbReference type="Proteomes" id="UP000823775">
    <property type="component" value="Unassembled WGS sequence"/>
</dbReference>
<comment type="caution">
    <text evidence="1">The sequence shown here is derived from an EMBL/GenBank/DDBJ whole genome shotgun (WGS) entry which is preliminary data.</text>
</comment>
<feature type="non-terminal residue" evidence="1">
    <location>
        <position position="147"/>
    </location>
</feature>
<dbReference type="EMBL" id="JACEIK010043500">
    <property type="protein sequence ID" value="MCE5167019.1"/>
    <property type="molecule type" value="Genomic_DNA"/>
</dbReference>
<reference evidence="1 2" key="1">
    <citation type="journal article" date="2021" name="BMC Genomics">
        <title>Datura genome reveals duplications of psychoactive alkaloid biosynthetic genes and high mutation rate following tissue culture.</title>
        <authorList>
            <person name="Rajewski A."/>
            <person name="Carter-House D."/>
            <person name="Stajich J."/>
            <person name="Litt A."/>
        </authorList>
    </citation>
    <scope>NUCLEOTIDE SEQUENCE [LARGE SCALE GENOMIC DNA]</scope>
    <source>
        <strain evidence="1">AR-01</strain>
    </source>
</reference>
<gene>
    <name evidence="1" type="ORF">HAX54_033884</name>
</gene>
<keyword evidence="2" id="KW-1185">Reference proteome</keyword>
<proteinExistence type="predicted"/>
<protein>
    <submittedName>
        <fullName evidence="1">Uncharacterized protein</fullName>
    </submittedName>
</protein>
<evidence type="ECO:0000313" key="2">
    <source>
        <dbReference type="Proteomes" id="UP000823775"/>
    </source>
</evidence>
<evidence type="ECO:0000313" key="1">
    <source>
        <dbReference type="EMBL" id="MCE5167019.1"/>
    </source>
</evidence>